<gene>
    <name evidence="1" type="ORF">HLQ16_20930</name>
</gene>
<reference evidence="1 2" key="1">
    <citation type="submission" date="2020-05" db="EMBL/GenBank/DDBJ databases">
        <title>Complete genome of Clostridium estertheticum subspecies estertheticum, isolated from Vacuum packed lamb meat from New Zealand imported to Switzerland.</title>
        <authorList>
            <person name="Wambui J."/>
            <person name="Stevens M.J.A."/>
            <person name="Stephan R."/>
        </authorList>
    </citation>
    <scope>NUCLEOTIDE SEQUENCE [LARGE SCALE GENOMIC DNA]</scope>
    <source>
        <strain evidence="1 2">CEST001</strain>
    </source>
</reference>
<dbReference type="AlphaFoldDB" id="A0A7Y3SZR4"/>
<dbReference type="RefSeq" id="WP_171298950.1">
    <property type="nucleotide sequence ID" value="NZ_CP087098.1"/>
</dbReference>
<accession>A0A7Y3SZR4</accession>
<name>A0A7Y3SZR4_9CLOT</name>
<comment type="caution">
    <text evidence="1">The sequence shown here is derived from an EMBL/GenBank/DDBJ whole genome shotgun (WGS) entry which is preliminary data.</text>
</comment>
<protein>
    <submittedName>
        <fullName evidence="1">Uncharacterized protein</fullName>
    </submittedName>
</protein>
<dbReference type="EMBL" id="JABEYB010000022">
    <property type="protein sequence ID" value="NNU78381.1"/>
    <property type="molecule type" value="Genomic_DNA"/>
</dbReference>
<sequence length="76" mass="9241">MFETRKLIKITLKGLKEDFSWIEIKCSNKNKHYLHTINYIDNKYTINYKNANFREVKKTLKKAIKINDYVNLIKMK</sequence>
<proteinExistence type="predicted"/>
<organism evidence="1 2">
    <name type="scientific">Clostridium estertheticum</name>
    <dbReference type="NCBI Taxonomy" id="238834"/>
    <lineage>
        <taxon>Bacteria</taxon>
        <taxon>Bacillati</taxon>
        <taxon>Bacillota</taxon>
        <taxon>Clostridia</taxon>
        <taxon>Eubacteriales</taxon>
        <taxon>Clostridiaceae</taxon>
        <taxon>Clostridium</taxon>
    </lineage>
</organism>
<dbReference type="Proteomes" id="UP000531659">
    <property type="component" value="Unassembled WGS sequence"/>
</dbReference>
<evidence type="ECO:0000313" key="2">
    <source>
        <dbReference type="Proteomes" id="UP000531659"/>
    </source>
</evidence>
<evidence type="ECO:0000313" key="1">
    <source>
        <dbReference type="EMBL" id="NNU78381.1"/>
    </source>
</evidence>